<reference evidence="29" key="1">
    <citation type="journal article" date="2019" name="BMC Genomics">
        <title>A new reference genome for Sorghum bicolor reveals high levels of sequence similarity between sweet and grain genotypes: implications for the genetics of sugar metabolism.</title>
        <authorList>
            <person name="Cooper E.A."/>
            <person name="Brenton Z.W."/>
            <person name="Flinn B.S."/>
            <person name="Jenkins J."/>
            <person name="Shu S."/>
            <person name="Flowers D."/>
            <person name="Luo F."/>
            <person name="Wang Y."/>
            <person name="Xia P."/>
            <person name="Barry K."/>
            <person name="Daum C."/>
            <person name="Lipzen A."/>
            <person name="Yoshinaga Y."/>
            <person name="Schmutz J."/>
            <person name="Saski C."/>
            <person name="Vermerris W."/>
            <person name="Kresovich S."/>
        </authorList>
    </citation>
    <scope>NUCLEOTIDE SEQUENCE</scope>
</reference>
<evidence type="ECO:0000256" key="21">
    <source>
        <dbReference type="ARBA" id="ARBA00048679"/>
    </source>
</evidence>
<name>A0A921RLU7_SORBI</name>
<dbReference type="InterPro" id="IPR051809">
    <property type="entry name" value="Plant_receptor-like_S/T_kinase"/>
</dbReference>
<dbReference type="InterPro" id="IPR003591">
    <property type="entry name" value="Leu-rich_rpt_typical-subtyp"/>
</dbReference>
<comment type="catalytic activity">
    <reaction evidence="21">
        <text>L-seryl-[protein] + ATP = O-phospho-L-seryl-[protein] + ADP + H(+)</text>
        <dbReference type="Rhea" id="RHEA:17989"/>
        <dbReference type="Rhea" id="RHEA-COMP:9863"/>
        <dbReference type="Rhea" id="RHEA-COMP:11604"/>
        <dbReference type="ChEBI" id="CHEBI:15378"/>
        <dbReference type="ChEBI" id="CHEBI:29999"/>
        <dbReference type="ChEBI" id="CHEBI:30616"/>
        <dbReference type="ChEBI" id="CHEBI:83421"/>
        <dbReference type="ChEBI" id="CHEBI:456216"/>
        <dbReference type="EC" id="2.7.11.1"/>
    </reaction>
</comment>
<proteinExistence type="inferred from homology"/>
<feature type="domain" description="Protein kinase" evidence="28">
    <location>
        <begin position="739"/>
        <end position="1052"/>
    </location>
</feature>
<dbReference type="GO" id="GO:0005524">
    <property type="term" value="F:ATP binding"/>
    <property type="evidence" value="ECO:0007669"/>
    <property type="project" value="UniProtKB-UniRule"/>
</dbReference>
<evidence type="ECO:0000259" key="28">
    <source>
        <dbReference type="PROSITE" id="PS50011"/>
    </source>
</evidence>
<dbReference type="GO" id="GO:0009791">
    <property type="term" value="P:post-embryonic development"/>
    <property type="evidence" value="ECO:0007669"/>
    <property type="project" value="UniProtKB-ARBA"/>
</dbReference>
<evidence type="ECO:0000256" key="18">
    <source>
        <dbReference type="ARBA" id="ARBA00023170"/>
    </source>
</evidence>
<keyword evidence="18" id="KW-0675">Receptor</keyword>
<dbReference type="GO" id="GO:0004674">
    <property type="term" value="F:protein serine/threonine kinase activity"/>
    <property type="evidence" value="ECO:0007669"/>
    <property type="project" value="UniProtKB-KW"/>
</dbReference>
<evidence type="ECO:0000256" key="6">
    <source>
        <dbReference type="ARBA" id="ARBA00022527"/>
    </source>
</evidence>
<keyword evidence="15 25" id="KW-0067">ATP-binding</keyword>
<evidence type="ECO:0000256" key="4">
    <source>
        <dbReference type="ARBA" id="ARBA00012513"/>
    </source>
</evidence>
<evidence type="ECO:0000256" key="14">
    <source>
        <dbReference type="ARBA" id="ARBA00022777"/>
    </source>
</evidence>
<keyword evidence="7" id="KW-0597">Phosphoprotein</keyword>
<evidence type="ECO:0000256" key="10">
    <source>
        <dbReference type="ARBA" id="ARBA00022692"/>
    </source>
</evidence>
<dbReference type="EC" id="2.7.11.1" evidence="4"/>
<dbReference type="PROSITE" id="PS50011">
    <property type="entry name" value="PROTEIN_KINASE_DOM"/>
    <property type="match status" value="2"/>
</dbReference>
<evidence type="ECO:0000256" key="26">
    <source>
        <dbReference type="SAM" id="Phobius"/>
    </source>
</evidence>
<dbReference type="PROSITE" id="PS00107">
    <property type="entry name" value="PROTEIN_KINASE_ATP"/>
    <property type="match status" value="2"/>
</dbReference>
<dbReference type="Pfam" id="PF00560">
    <property type="entry name" value="LRR_1"/>
    <property type="match status" value="6"/>
</dbReference>
<dbReference type="InterPro" id="IPR017441">
    <property type="entry name" value="Protein_kinase_ATP_BS"/>
</dbReference>
<comment type="subcellular location">
    <subcellularLocation>
        <location evidence="1">Cell membrane</location>
        <topology evidence="1">Single-pass membrane protein</topology>
    </subcellularLocation>
    <subcellularLocation>
        <location evidence="2">Endoplasmic reticulum membrane</location>
        <topology evidence="2">Single-pass membrane protein</topology>
    </subcellularLocation>
</comment>
<keyword evidence="6" id="KW-0723">Serine/threonine-protein kinase</keyword>
<dbReference type="FunFam" id="3.80.10.10:FF:000233">
    <property type="entry name" value="Leucine-rich repeat receptor-like protein kinase TDR"/>
    <property type="match status" value="2"/>
</dbReference>
<dbReference type="InterPro" id="IPR008271">
    <property type="entry name" value="Ser/Thr_kinase_AS"/>
</dbReference>
<keyword evidence="19" id="KW-0325">Glycoprotein</keyword>
<feature type="transmembrane region" description="Helical" evidence="26">
    <location>
        <begin position="681"/>
        <end position="702"/>
    </location>
</feature>
<keyword evidence="12" id="KW-0677">Repeat</keyword>
<evidence type="ECO:0000256" key="25">
    <source>
        <dbReference type="PROSITE-ProRule" id="PRU10141"/>
    </source>
</evidence>
<sequence length="1793" mass="195035">MLLLTLRPRRRLLQLLLLISAAATISAAAALYSSYHGEDERALLAFKAKFSSDSGALASWNQSTSYCSWDGVTCSRRHRWRVVALDLSSQGLAGTISPAIGNLTFLHSLNLSSNCLQGEIPPSIGSLRRLQRIDLGFNMLTGIIPSNISRCISLREMHIYSNKGVQGIIPAEIGNMPSLSVLKLSNNSITGTIPSSLANLSRLTELALSDNYLEGSIPAGIGNNPYLGFLELSRNNLSGLLPPSLFNLSSLYYFFASVNQLQGHLPSDLGRSLPSIQQLGIVENRFTGALPLSLTNLSRLQSLHAGSNSFNGIVPSALGKLQNLELFTMGNNMLEANNEEEWEFIGSLANCSRLQVLAFGWNRFAGKLPGSLVNLSTNLHMLQISNNNISGVIPSDIGNLEGLEMLDFGKNLLTGVIPESIGKLIGLQQLGLNSNYLSGHLPSSIGNLSRLLLLYADDNSFEGPIPPSIGNLIKLLALDLSNSNFTGLIPKEIMELPSISMFLNLSNNKLEGPLPLEVGSLVYLEELFLSGNNLSGEIPDTFGNCKLMQILLMDDNSFEGSIPATFKNMAGLTVLNLMNNKLNGSIPSNLATLTNLQELYLGHNNLSGAIPEVLGNSTSLLHLDLSYNNLQGEVPKGGVFKNLTGLSIVGNNALCGGIPQLHLPKCSSFYLRKNKKGISKFLRIAIPTIGSLILLFLVWAGFHRRKPRIVPKKDLPPQFTEIELPIVPYNDILKGTDGFSEANVLGKGRYGTVYKGTLENQAIVIAVKVFNVQQSGSYKSFLTECEALRRVRHRCLLKIITCCSSINHQGQDFRALVFEFMTNGSLDGWVHSNLNGQNGHRILSLSQRMPSIIHCDLKPSNILLNQDMRARVGDFGIATILDEATSKHPTNFASTLGIKGSIGYIAPEYGEGLAVSTCGDMFSLGITLLEMFTAKRPTDDMFRDGLSLHGYAEAALPDEGPIPAGIGNNPFLKWLQLSGNSLSGLLPPSLYNLSSVYYFFVGNNKLHGRLPTDLAKTLPSIQTFAVPNNRFTGPIPPSLTNLSRLQSLHAELNGFNGIVPAELGRLQQLEVLTLEDNILEAKNEEEWEFVHSLTNCSRLQLLNIGANRFSGKLPDPLVNLSINLQWLRIQNNSLSGVIPSDIGNLAGLEMLDFSHNLLTGVIPQSIGKLTRLHQLGLYSNYLSGHLPSSIGNLSSLLQLYGGSNSFEGPIPPSIGNLSKLLGLDFSNSNLTGLIPNKIMELPSISMFLDLSNNMLEGPLPLEVGSLVHLGELFLSGNNLSGEVPDTISNCRVMEILLMDGNSFQGSIPATFRNMAGLTLLNLTNNKLNGSIPGNLAMLTNLQELYLGHNNLSGTIPELLGNSTSLLRLDLSYNNLQGEVPKEGVFRNLTGLSIVGNNALCGGIPQLHLPKCPSFSARNNKKSIPKSLRIIIPIIGSLLLILFLVCAGFRHIKSKAAPKKDLPLQFAEMELPILPYNDILKGTDGFSESNVLGKGRYGTVYKGTLENQAIAIAVKVFNVQQSGSYKSFQAECEALRRVRHRCLLKIITCCSSINHQGEDFRALVFEFMANGSLDGWIHPNLDRQNGQGALSLSQRLDIAVDIVDALDYLHNGCQPSIIHCDLKPSNILLNQDMRARVGDFGIARVLDEATSKNPLNSSSTLGIRGSIGYIAPEYGEGLAVSTCGDMFSLGITLLEMFTAKRPTDDMFKDGISLHGYAEAALPDEVMEIADSNLWLHDEASNRNDTRHIARSRQCLFAIIQLGVLCSKHLPSERLSIRDATAEMHAIRDKYFSSQ</sequence>
<comment type="similarity">
    <text evidence="3">Belongs to the protein kinase superfamily. Ser/Thr protein kinase family.</text>
</comment>
<comment type="caution">
    <text evidence="29">The sequence shown here is derived from an EMBL/GenBank/DDBJ whole genome shotgun (WGS) entry which is preliminary data.</text>
</comment>
<dbReference type="SMART" id="SM00220">
    <property type="entry name" value="S_TKc"/>
    <property type="match status" value="2"/>
</dbReference>
<evidence type="ECO:0000256" key="17">
    <source>
        <dbReference type="ARBA" id="ARBA00023136"/>
    </source>
</evidence>
<dbReference type="Gene3D" id="3.80.10.10">
    <property type="entry name" value="Ribonuclease Inhibitor"/>
    <property type="match status" value="6"/>
</dbReference>
<keyword evidence="13 25" id="KW-0547">Nucleotide-binding</keyword>
<protein>
    <recommendedName>
        <fullName evidence="24">Receptor kinase-like protein Xa21</fullName>
        <ecNumber evidence="4">2.7.11.1</ecNumber>
    </recommendedName>
</protein>
<comment type="function">
    <text evidence="23">The processed protein kinase Xa21 chain released by protein cleavage after X.oryzae pv. oryzae protein Ax21 detection translocates into the nucleus where it can bind and regulate WRKY62, a transcription factor. Confers resistance to the bacterial pathogen X.oryzae pv. oryzae (Xoo).</text>
</comment>
<feature type="binding site" evidence="25">
    <location>
        <position position="1514"/>
    </location>
    <ligand>
        <name>ATP</name>
        <dbReference type="ChEBI" id="CHEBI:30616"/>
    </ligand>
</feature>
<dbReference type="SUPFAM" id="SSF52058">
    <property type="entry name" value="L domain-like"/>
    <property type="match status" value="4"/>
</dbReference>
<dbReference type="PROSITE" id="PS51450">
    <property type="entry name" value="LRR"/>
    <property type="match status" value="1"/>
</dbReference>
<keyword evidence="8" id="KW-0433">Leucine-rich repeat</keyword>
<dbReference type="Pfam" id="PF13855">
    <property type="entry name" value="LRR_8"/>
    <property type="match status" value="5"/>
</dbReference>
<evidence type="ECO:0000256" key="3">
    <source>
        <dbReference type="ARBA" id="ARBA00008684"/>
    </source>
</evidence>
<evidence type="ECO:0000256" key="11">
    <source>
        <dbReference type="ARBA" id="ARBA00022729"/>
    </source>
</evidence>
<dbReference type="SMART" id="SM00369">
    <property type="entry name" value="LRR_TYP"/>
    <property type="match status" value="15"/>
</dbReference>
<evidence type="ECO:0000256" key="20">
    <source>
        <dbReference type="ARBA" id="ARBA00047899"/>
    </source>
</evidence>
<evidence type="ECO:0000256" key="15">
    <source>
        <dbReference type="ARBA" id="ARBA00022840"/>
    </source>
</evidence>
<dbReference type="InterPro" id="IPR000719">
    <property type="entry name" value="Prot_kinase_dom"/>
</dbReference>
<evidence type="ECO:0000256" key="19">
    <source>
        <dbReference type="ARBA" id="ARBA00023180"/>
    </source>
</evidence>
<evidence type="ECO:0000256" key="8">
    <source>
        <dbReference type="ARBA" id="ARBA00022614"/>
    </source>
</evidence>
<feature type="signal peptide" evidence="27">
    <location>
        <begin position="1"/>
        <end position="27"/>
    </location>
</feature>
<evidence type="ECO:0000256" key="9">
    <source>
        <dbReference type="ARBA" id="ARBA00022679"/>
    </source>
</evidence>
<evidence type="ECO:0000256" key="16">
    <source>
        <dbReference type="ARBA" id="ARBA00022989"/>
    </source>
</evidence>
<evidence type="ECO:0000256" key="24">
    <source>
        <dbReference type="ARBA" id="ARBA00072040"/>
    </source>
</evidence>
<dbReference type="Gene3D" id="3.30.200.20">
    <property type="entry name" value="Phosphorylase Kinase, domain 1"/>
    <property type="match status" value="1"/>
</dbReference>
<dbReference type="FunFam" id="1.10.510.10:FF:000358">
    <property type="entry name" value="Putative leucine-rich repeat receptor-like serine/threonine-protein kinase"/>
    <property type="match status" value="2"/>
</dbReference>
<reference evidence="29" key="2">
    <citation type="submission" date="2020-10" db="EMBL/GenBank/DDBJ databases">
        <authorList>
            <person name="Cooper E.A."/>
            <person name="Brenton Z.W."/>
            <person name="Flinn B.S."/>
            <person name="Jenkins J."/>
            <person name="Shu S."/>
            <person name="Flowers D."/>
            <person name="Luo F."/>
            <person name="Wang Y."/>
            <person name="Xia P."/>
            <person name="Barry K."/>
            <person name="Daum C."/>
            <person name="Lipzen A."/>
            <person name="Yoshinaga Y."/>
            <person name="Schmutz J."/>
            <person name="Saski C."/>
            <person name="Vermerris W."/>
            <person name="Kresovich S."/>
        </authorList>
    </citation>
    <scope>NUCLEOTIDE SEQUENCE</scope>
</reference>
<dbReference type="SUPFAM" id="SSF56112">
    <property type="entry name" value="Protein kinase-like (PK-like)"/>
    <property type="match status" value="2"/>
</dbReference>
<accession>A0A921RLU7</accession>
<dbReference type="Pfam" id="PF00069">
    <property type="entry name" value="Pkinase"/>
    <property type="match status" value="2"/>
</dbReference>
<keyword evidence="5" id="KW-1003">Cell membrane</keyword>
<dbReference type="GO" id="GO:0005789">
    <property type="term" value="C:endoplasmic reticulum membrane"/>
    <property type="evidence" value="ECO:0007669"/>
    <property type="project" value="UniProtKB-SubCell"/>
</dbReference>
<dbReference type="PROSITE" id="PS00108">
    <property type="entry name" value="PROTEIN_KINASE_ST"/>
    <property type="match status" value="2"/>
</dbReference>
<feature type="transmembrane region" description="Helical" evidence="26">
    <location>
        <begin position="1429"/>
        <end position="1451"/>
    </location>
</feature>
<dbReference type="Pfam" id="PF08263">
    <property type="entry name" value="LRRNT_2"/>
    <property type="match status" value="1"/>
</dbReference>
<dbReference type="FunFam" id="3.80.10.10:FF:000095">
    <property type="entry name" value="LRR receptor-like serine/threonine-protein kinase GSO1"/>
    <property type="match status" value="1"/>
</dbReference>
<keyword evidence="17 26" id="KW-0472">Membrane</keyword>
<comment type="catalytic activity">
    <reaction evidence="20">
        <text>L-threonyl-[protein] + ATP = O-phospho-L-threonyl-[protein] + ADP + H(+)</text>
        <dbReference type="Rhea" id="RHEA:46608"/>
        <dbReference type="Rhea" id="RHEA-COMP:11060"/>
        <dbReference type="Rhea" id="RHEA-COMP:11605"/>
        <dbReference type="ChEBI" id="CHEBI:15378"/>
        <dbReference type="ChEBI" id="CHEBI:30013"/>
        <dbReference type="ChEBI" id="CHEBI:30616"/>
        <dbReference type="ChEBI" id="CHEBI:61977"/>
        <dbReference type="ChEBI" id="CHEBI:456216"/>
        <dbReference type="EC" id="2.7.11.1"/>
    </reaction>
</comment>
<feature type="chain" id="PRO_5036942488" description="Receptor kinase-like protein Xa21" evidence="27">
    <location>
        <begin position="28"/>
        <end position="1793"/>
    </location>
</feature>
<keyword evidence="16 26" id="KW-1133">Transmembrane helix</keyword>
<dbReference type="InterPro" id="IPR001611">
    <property type="entry name" value="Leu-rich_rpt"/>
</dbReference>
<evidence type="ECO:0000256" key="22">
    <source>
        <dbReference type="ARBA" id="ARBA00054320"/>
    </source>
</evidence>
<gene>
    <name evidence="29" type="ORF">BDA96_02G076800</name>
</gene>
<dbReference type="InterPro" id="IPR011009">
    <property type="entry name" value="Kinase-like_dom_sf"/>
</dbReference>
<keyword evidence="11 27" id="KW-0732">Signal</keyword>
<keyword evidence="14" id="KW-0418">Kinase</keyword>
<evidence type="ECO:0000313" key="29">
    <source>
        <dbReference type="EMBL" id="KAG0542134.1"/>
    </source>
</evidence>
<evidence type="ECO:0000256" key="1">
    <source>
        <dbReference type="ARBA" id="ARBA00004162"/>
    </source>
</evidence>
<dbReference type="EMBL" id="CM027681">
    <property type="protein sequence ID" value="KAG0542134.1"/>
    <property type="molecule type" value="Genomic_DNA"/>
</dbReference>
<feature type="domain" description="Protein kinase" evidence="28">
    <location>
        <begin position="1485"/>
        <end position="1790"/>
    </location>
</feature>
<dbReference type="InterPro" id="IPR032675">
    <property type="entry name" value="LRR_dom_sf"/>
</dbReference>
<feature type="binding site" evidence="25">
    <location>
        <position position="768"/>
    </location>
    <ligand>
        <name>ATP</name>
        <dbReference type="ChEBI" id="CHEBI:30616"/>
    </ligand>
</feature>
<dbReference type="FunFam" id="3.30.200.20:FF:000432">
    <property type="entry name" value="LRR receptor-like serine/threonine-protein kinase EFR"/>
    <property type="match status" value="2"/>
</dbReference>
<evidence type="ECO:0000256" key="2">
    <source>
        <dbReference type="ARBA" id="ARBA00004389"/>
    </source>
</evidence>
<evidence type="ECO:0000256" key="5">
    <source>
        <dbReference type="ARBA" id="ARBA00022475"/>
    </source>
</evidence>
<dbReference type="GO" id="GO:0005886">
    <property type="term" value="C:plasma membrane"/>
    <property type="evidence" value="ECO:0007669"/>
    <property type="project" value="UniProtKB-SubCell"/>
</dbReference>
<dbReference type="PANTHER" id="PTHR27008">
    <property type="entry name" value="OS04G0122200 PROTEIN"/>
    <property type="match status" value="1"/>
</dbReference>
<dbReference type="SMART" id="SM00365">
    <property type="entry name" value="LRR_SD22"/>
    <property type="match status" value="6"/>
</dbReference>
<organism evidence="29 30">
    <name type="scientific">Sorghum bicolor</name>
    <name type="common">Sorghum</name>
    <name type="synonym">Sorghum vulgare</name>
    <dbReference type="NCBI Taxonomy" id="4558"/>
    <lineage>
        <taxon>Eukaryota</taxon>
        <taxon>Viridiplantae</taxon>
        <taxon>Streptophyta</taxon>
        <taxon>Embryophyta</taxon>
        <taxon>Tracheophyta</taxon>
        <taxon>Spermatophyta</taxon>
        <taxon>Magnoliopsida</taxon>
        <taxon>Liliopsida</taxon>
        <taxon>Poales</taxon>
        <taxon>Poaceae</taxon>
        <taxon>PACMAD clade</taxon>
        <taxon>Panicoideae</taxon>
        <taxon>Andropogonodae</taxon>
        <taxon>Andropogoneae</taxon>
        <taxon>Sorghinae</taxon>
        <taxon>Sorghum</taxon>
    </lineage>
</organism>
<evidence type="ECO:0000256" key="7">
    <source>
        <dbReference type="ARBA" id="ARBA00022553"/>
    </source>
</evidence>
<keyword evidence="10 26" id="KW-0812">Transmembrane</keyword>
<dbReference type="InterPro" id="IPR013210">
    <property type="entry name" value="LRR_N_plant-typ"/>
</dbReference>
<evidence type="ECO:0000256" key="23">
    <source>
        <dbReference type="ARBA" id="ARBA00056628"/>
    </source>
</evidence>
<evidence type="ECO:0000313" key="30">
    <source>
        <dbReference type="Proteomes" id="UP000807115"/>
    </source>
</evidence>
<evidence type="ECO:0000256" key="13">
    <source>
        <dbReference type="ARBA" id="ARBA00022741"/>
    </source>
</evidence>
<dbReference type="Proteomes" id="UP000807115">
    <property type="component" value="Chromosome 2"/>
</dbReference>
<evidence type="ECO:0000256" key="12">
    <source>
        <dbReference type="ARBA" id="ARBA00022737"/>
    </source>
</evidence>
<dbReference type="Gene3D" id="1.10.510.10">
    <property type="entry name" value="Transferase(Phosphotransferase) domain 1"/>
    <property type="match status" value="2"/>
</dbReference>
<keyword evidence="9" id="KW-0808">Transferase</keyword>
<dbReference type="PANTHER" id="PTHR27008:SF487">
    <property type="entry name" value="PROTEIN KINASE DOMAIN-CONTAINING PROTEIN"/>
    <property type="match status" value="1"/>
</dbReference>
<comment type="function">
    <text evidence="22">Receptor kinase that detects X.oryzae pv. oryzae protein Ax21 to promote innate immunity. Following X.oryzae pv. oryzae protein Ax21 detection, undergoes cleavage, releasing the processed protein kinase Xa21 chain.</text>
</comment>
<evidence type="ECO:0000256" key="27">
    <source>
        <dbReference type="SAM" id="SignalP"/>
    </source>
</evidence>